<evidence type="ECO:0000256" key="1">
    <source>
        <dbReference type="SAM" id="Phobius"/>
    </source>
</evidence>
<feature type="transmembrane region" description="Helical" evidence="1">
    <location>
        <begin position="84"/>
        <end position="102"/>
    </location>
</feature>
<dbReference type="PANTHER" id="PTHR37308:SF1">
    <property type="entry name" value="POLYPRENYL-PHOSPHATE TRANSPORTER"/>
    <property type="match status" value="1"/>
</dbReference>
<reference evidence="2" key="1">
    <citation type="journal article" date="2021" name="PeerJ">
        <title>Extensive microbial diversity within the chicken gut microbiome revealed by metagenomics and culture.</title>
        <authorList>
            <person name="Gilroy R."/>
            <person name="Ravi A."/>
            <person name="Getino M."/>
            <person name="Pursley I."/>
            <person name="Horton D.L."/>
            <person name="Alikhan N.F."/>
            <person name="Baker D."/>
            <person name="Gharbi K."/>
            <person name="Hall N."/>
            <person name="Watson M."/>
            <person name="Adriaenssens E.M."/>
            <person name="Foster-Nyarko E."/>
            <person name="Jarju S."/>
            <person name="Secka A."/>
            <person name="Antonio M."/>
            <person name="Oren A."/>
            <person name="Chaudhuri R.R."/>
            <person name="La Ragione R."/>
            <person name="Hildebrand F."/>
            <person name="Pallen M.J."/>
        </authorList>
    </citation>
    <scope>NUCLEOTIDE SEQUENCE</scope>
    <source>
        <strain evidence="2">CHK183-5548</strain>
    </source>
</reference>
<keyword evidence="1" id="KW-0812">Transmembrane</keyword>
<feature type="transmembrane region" description="Helical" evidence="1">
    <location>
        <begin position="148"/>
        <end position="172"/>
    </location>
</feature>
<organism evidence="2 3">
    <name type="scientific">Candidatus Lachnoclostridium pullistercoris</name>
    <dbReference type="NCBI Taxonomy" id="2838632"/>
    <lineage>
        <taxon>Bacteria</taxon>
        <taxon>Bacillati</taxon>
        <taxon>Bacillota</taxon>
        <taxon>Clostridia</taxon>
        <taxon>Lachnospirales</taxon>
        <taxon>Lachnospiraceae</taxon>
    </lineage>
</organism>
<dbReference type="InterPro" id="IPR007163">
    <property type="entry name" value="VCA0040-like"/>
</dbReference>
<dbReference type="EMBL" id="DWWL01000049">
    <property type="protein sequence ID" value="HJC47983.1"/>
    <property type="molecule type" value="Genomic_DNA"/>
</dbReference>
<dbReference type="AlphaFoldDB" id="A0A9D2T5N7"/>
<feature type="transmembrane region" description="Helical" evidence="1">
    <location>
        <begin position="114"/>
        <end position="136"/>
    </location>
</feature>
<evidence type="ECO:0000313" key="3">
    <source>
        <dbReference type="Proteomes" id="UP000823883"/>
    </source>
</evidence>
<dbReference type="Pfam" id="PF04018">
    <property type="entry name" value="VCA0040-like"/>
    <property type="match status" value="1"/>
</dbReference>
<evidence type="ECO:0000313" key="2">
    <source>
        <dbReference type="EMBL" id="HJC47983.1"/>
    </source>
</evidence>
<name>A0A9D2T5N7_9FIRM</name>
<sequence>MSNKSIFVILKGMAVGGTMLVPGVSGGSMAMILGIYDRLVSSVSSFMKHRRESLIFLGEFCLGGGLGMILFARPLLGLIERFPMPMMYFFLGAVAGGVPLILREADVKKFSWKIPVYILAGLLAVMAVGLIPEGTFQSEMSGGLSSVLLLLAAGAAAAVALVLPGISVSYLFLVMGIYDELMRAIGSLYLPFLVPLGAGILLGVILTTKVLEEAMVRHPQPTYLIILGFVFGSMAEVFPGIPQGGELFVSLAALAAGFGAIFFLSGKE</sequence>
<protein>
    <submittedName>
        <fullName evidence="2">DUF368 domain-containing protein</fullName>
    </submittedName>
</protein>
<feature type="transmembrane region" description="Helical" evidence="1">
    <location>
        <begin position="192"/>
        <end position="211"/>
    </location>
</feature>
<proteinExistence type="predicted"/>
<reference evidence="2" key="2">
    <citation type="submission" date="2021-04" db="EMBL/GenBank/DDBJ databases">
        <authorList>
            <person name="Gilroy R."/>
        </authorList>
    </citation>
    <scope>NUCLEOTIDE SEQUENCE</scope>
    <source>
        <strain evidence="2">CHK183-5548</strain>
    </source>
</reference>
<comment type="caution">
    <text evidence="2">The sequence shown here is derived from an EMBL/GenBank/DDBJ whole genome shotgun (WGS) entry which is preliminary data.</text>
</comment>
<feature type="transmembrane region" description="Helical" evidence="1">
    <location>
        <begin position="12"/>
        <end position="33"/>
    </location>
</feature>
<keyword evidence="1" id="KW-1133">Transmembrane helix</keyword>
<keyword evidence="1" id="KW-0472">Membrane</keyword>
<accession>A0A9D2T5N7</accession>
<dbReference type="Proteomes" id="UP000823883">
    <property type="component" value="Unassembled WGS sequence"/>
</dbReference>
<feature type="transmembrane region" description="Helical" evidence="1">
    <location>
        <begin position="53"/>
        <end position="72"/>
    </location>
</feature>
<feature type="transmembrane region" description="Helical" evidence="1">
    <location>
        <begin position="223"/>
        <end position="241"/>
    </location>
</feature>
<dbReference type="PANTHER" id="PTHR37308">
    <property type="entry name" value="INTEGRAL MEMBRANE PROTEIN"/>
    <property type="match status" value="1"/>
</dbReference>
<feature type="transmembrane region" description="Helical" evidence="1">
    <location>
        <begin position="247"/>
        <end position="265"/>
    </location>
</feature>
<gene>
    <name evidence="2" type="ORF">IAA04_08020</name>
</gene>